<dbReference type="Pfam" id="PF04113">
    <property type="entry name" value="Gpi16"/>
    <property type="match status" value="2"/>
</dbReference>
<dbReference type="Proteomes" id="UP001281761">
    <property type="component" value="Unassembled WGS sequence"/>
</dbReference>
<gene>
    <name evidence="2" type="ORF">BLNAU_8753</name>
</gene>
<evidence type="ECO:0000313" key="2">
    <source>
        <dbReference type="EMBL" id="KAK2956189.1"/>
    </source>
</evidence>
<accession>A0ABQ9XXI3</accession>
<evidence type="ECO:0000313" key="3">
    <source>
        <dbReference type="Proteomes" id="UP001281761"/>
    </source>
</evidence>
<feature type="compositionally biased region" description="Basic and acidic residues" evidence="1">
    <location>
        <begin position="568"/>
        <end position="581"/>
    </location>
</feature>
<dbReference type="PANTHER" id="PTHR12959">
    <property type="entry name" value="GPI TRANSAMIDASE COMPONENT PIG-T-RELATED"/>
    <property type="match status" value="1"/>
</dbReference>
<evidence type="ECO:0000256" key="1">
    <source>
        <dbReference type="SAM" id="MobiDB-lite"/>
    </source>
</evidence>
<comment type="caution">
    <text evidence="2">The sequence shown here is derived from an EMBL/GenBank/DDBJ whole genome shotgun (WGS) entry which is preliminary data.</text>
</comment>
<keyword evidence="3" id="KW-1185">Reference proteome</keyword>
<organism evidence="2 3">
    <name type="scientific">Blattamonas nauphoetae</name>
    <dbReference type="NCBI Taxonomy" id="2049346"/>
    <lineage>
        <taxon>Eukaryota</taxon>
        <taxon>Metamonada</taxon>
        <taxon>Preaxostyla</taxon>
        <taxon>Oxymonadida</taxon>
        <taxon>Blattamonas</taxon>
    </lineage>
</organism>
<dbReference type="InterPro" id="IPR007245">
    <property type="entry name" value="PIG-T"/>
</dbReference>
<name>A0ABQ9XXI3_9EUKA</name>
<reference evidence="2 3" key="1">
    <citation type="journal article" date="2022" name="bioRxiv">
        <title>Genomics of Preaxostyla Flagellates Illuminates Evolutionary Transitions and the Path Towards Mitochondrial Loss.</title>
        <authorList>
            <person name="Novak L.V.F."/>
            <person name="Treitli S.C."/>
            <person name="Pyrih J."/>
            <person name="Halakuc P."/>
            <person name="Pipaliya S.V."/>
            <person name="Vacek V."/>
            <person name="Brzon O."/>
            <person name="Soukal P."/>
            <person name="Eme L."/>
            <person name="Dacks J.B."/>
            <person name="Karnkowska A."/>
            <person name="Elias M."/>
            <person name="Hampl V."/>
        </authorList>
    </citation>
    <scope>NUCLEOTIDE SEQUENCE [LARGE SCALE GENOMIC DNA]</scope>
    <source>
        <strain evidence="2">NAU3</strain>
        <tissue evidence="2">Gut</tissue>
    </source>
</reference>
<sequence>MLTTLFASLVSSASDTYQEELYLRPISEDLTAIRLGFTQTTDISTPDAGYKSFTFPRAFKQAFIQSGVDKVHFHLKRGGWNSQHWGSYPNPQTPLGCEEYLIFDEKKTQTQVDFAHHAFSSFFRTGLTDFNPFLLEDSRFSTFPFRSEQYVYVTTYPREIFTTDNLNGFISLLPRQIPQKEKTDFSSLLSDSPVSLSSLIDTHLLGSLQYNDLHIEAVRKVVDGCTILELTQTLLFVGDLPNKDGVTFPASLVKHPLCKTAVILDTSIVSPRDEQNDFPSTFSLFSVLPTSAHSNKHASALIQPSQEFQSLSPSLSLFHPTSAFTLSLPSSFPLQNFPSCPSGSFCVDRGLLGKPTGDTIRIVAEYRNERDRAETVTAVECYPYFLELELHDERVVLEKGGRRVPAKKEDYLVSVVPVPLSSNSSHPTYSLSTPATSALLHHSSHSAPLCLARTLTVPPKSTIILSTKATKGSLLCDELPFDPNRGFDVERGVVWIHNSTQPLLLPSLVVFFLPSDWTMIYNVPLISSVSIALLAGSVISSLSGDGKKKPGIFGIIDNLKKRRAEKKKKADAEDETQQKEE</sequence>
<proteinExistence type="predicted"/>
<feature type="region of interest" description="Disordered" evidence="1">
    <location>
        <begin position="561"/>
        <end position="581"/>
    </location>
</feature>
<dbReference type="PANTHER" id="PTHR12959:SF11">
    <property type="entry name" value="GPI TRANSAMIDASE COMPONENT PIG-T"/>
    <property type="match status" value="1"/>
</dbReference>
<dbReference type="EMBL" id="JARBJD010000058">
    <property type="protein sequence ID" value="KAK2956189.1"/>
    <property type="molecule type" value="Genomic_DNA"/>
</dbReference>
<protein>
    <submittedName>
        <fullName evidence="2">GPI-anchor transamidase subunit T</fullName>
    </submittedName>
</protein>